<gene>
    <name evidence="1" type="ORF">M9H77_06042</name>
</gene>
<comment type="caution">
    <text evidence="1">The sequence shown here is derived from an EMBL/GenBank/DDBJ whole genome shotgun (WGS) entry which is preliminary data.</text>
</comment>
<dbReference type="EMBL" id="CM044702">
    <property type="protein sequence ID" value="KAI5675092.1"/>
    <property type="molecule type" value="Genomic_DNA"/>
</dbReference>
<proteinExistence type="predicted"/>
<name>A0ACC0BR73_CATRO</name>
<protein>
    <submittedName>
        <fullName evidence="1">Uncharacterized protein</fullName>
    </submittedName>
</protein>
<dbReference type="Proteomes" id="UP001060085">
    <property type="component" value="Linkage Group LG02"/>
</dbReference>
<accession>A0ACC0BR73</accession>
<keyword evidence="2" id="KW-1185">Reference proteome</keyword>
<organism evidence="1 2">
    <name type="scientific">Catharanthus roseus</name>
    <name type="common">Madagascar periwinkle</name>
    <name type="synonym">Vinca rosea</name>
    <dbReference type="NCBI Taxonomy" id="4058"/>
    <lineage>
        <taxon>Eukaryota</taxon>
        <taxon>Viridiplantae</taxon>
        <taxon>Streptophyta</taxon>
        <taxon>Embryophyta</taxon>
        <taxon>Tracheophyta</taxon>
        <taxon>Spermatophyta</taxon>
        <taxon>Magnoliopsida</taxon>
        <taxon>eudicotyledons</taxon>
        <taxon>Gunneridae</taxon>
        <taxon>Pentapetalae</taxon>
        <taxon>asterids</taxon>
        <taxon>lamiids</taxon>
        <taxon>Gentianales</taxon>
        <taxon>Apocynaceae</taxon>
        <taxon>Rauvolfioideae</taxon>
        <taxon>Vinceae</taxon>
        <taxon>Catharanthinae</taxon>
        <taxon>Catharanthus</taxon>
    </lineage>
</organism>
<evidence type="ECO:0000313" key="1">
    <source>
        <dbReference type="EMBL" id="KAI5675092.1"/>
    </source>
</evidence>
<reference evidence="2" key="1">
    <citation type="journal article" date="2023" name="Nat. Plants">
        <title>Single-cell RNA sequencing provides a high-resolution roadmap for understanding the multicellular compartmentation of specialized metabolism.</title>
        <authorList>
            <person name="Sun S."/>
            <person name="Shen X."/>
            <person name="Li Y."/>
            <person name="Li Y."/>
            <person name="Wang S."/>
            <person name="Li R."/>
            <person name="Zhang H."/>
            <person name="Shen G."/>
            <person name="Guo B."/>
            <person name="Wei J."/>
            <person name="Xu J."/>
            <person name="St-Pierre B."/>
            <person name="Chen S."/>
            <person name="Sun C."/>
        </authorList>
    </citation>
    <scope>NUCLEOTIDE SEQUENCE [LARGE SCALE GENOMIC DNA]</scope>
</reference>
<sequence length="401" mass="44418">MKKYSGSMNCAINVYIERVQYAIEECLRHYMTQKEVVDTLLIRDNIEPPFTELGTLLNPLEELLLQYMDGVWSGVQDNTRVPVPCNPGCYLYCQKETSLVLRRETQCLEYSNIQVQKYNALTSHSIWQKLEEENQEFFKAYYLRLMVKQQIMEFNKLLSDQVNLMGRLEQAGIASLAMPNGSHGTSMHQNPAECCAIQNGSSTLKMENLQVPLPAALPNVFSSFGASMHSPMPRAVDMSSHGRNIDVTGNMLLAQSSSRGTAQALGGGMVKSEPGYAGSLPFELQAHNNLVEHRAVLGNASVSSFSSVESNSQPPLNRTQLDLDATSFGYLGHISPDFYLPDLGADFSNGADMLDTYSSPSFLAPDTSHFPDPQSRAENNGDVTRLNTAPESFRYPDLGED</sequence>
<evidence type="ECO:0000313" key="2">
    <source>
        <dbReference type="Proteomes" id="UP001060085"/>
    </source>
</evidence>